<feature type="transmembrane region" description="Helical" evidence="1">
    <location>
        <begin position="6"/>
        <end position="39"/>
    </location>
</feature>
<evidence type="ECO:0000313" key="2">
    <source>
        <dbReference type="EMBL" id="KKM82700.1"/>
    </source>
</evidence>
<protein>
    <submittedName>
        <fullName evidence="2">Uncharacterized protein</fullName>
    </submittedName>
</protein>
<dbReference type="AlphaFoldDB" id="A0A0F9N1H1"/>
<evidence type="ECO:0000256" key="1">
    <source>
        <dbReference type="SAM" id="Phobius"/>
    </source>
</evidence>
<proteinExistence type="predicted"/>
<keyword evidence="1" id="KW-0812">Transmembrane</keyword>
<gene>
    <name evidence="2" type="ORF">LCGC14_1316770</name>
</gene>
<name>A0A0F9N1H1_9ZZZZ</name>
<organism evidence="2">
    <name type="scientific">marine sediment metagenome</name>
    <dbReference type="NCBI Taxonomy" id="412755"/>
    <lineage>
        <taxon>unclassified sequences</taxon>
        <taxon>metagenomes</taxon>
        <taxon>ecological metagenomes</taxon>
    </lineage>
</organism>
<comment type="caution">
    <text evidence="2">The sequence shown here is derived from an EMBL/GenBank/DDBJ whole genome shotgun (WGS) entry which is preliminary data.</text>
</comment>
<keyword evidence="1" id="KW-0472">Membrane</keyword>
<reference evidence="2" key="1">
    <citation type="journal article" date="2015" name="Nature">
        <title>Complex archaea that bridge the gap between prokaryotes and eukaryotes.</title>
        <authorList>
            <person name="Spang A."/>
            <person name="Saw J.H."/>
            <person name="Jorgensen S.L."/>
            <person name="Zaremba-Niedzwiedzka K."/>
            <person name="Martijn J."/>
            <person name="Lind A.E."/>
            <person name="van Eijk R."/>
            <person name="Schleper C."/>
            <person name="Guy L."/>
            <person name="Ettema T.J."/>
        </authorList>
    </citation>
    <scope>NUCLEOTIDE SEQUENCE</scope>
</reference>
<sequence>MINRGTAVGFIGGAFLGGAFGGVPWVLIGGILGAILLTLSTKYSW</sequence>
<accession>A0A0F9N1H1</accession>
<dbReference type="EMBL" id="LAZR01007821">
    <property type="protein sequence ID" value="KKM82700.1"/>
    <property type="molecule type" value="Genomic_DNA"/>
</dbReference>
<keyword evidence="1" id="KW-1133">Transmembrane helix</keyword>